<evidence type="ECO:0000256" key="4">
    <source>
        <dbReference type="ARBA" id="ARBA00022692"/>
    </source>
</evidence>
<evidence type="ECO:0000256" key="1">
    <source>
        <dbReference type="ARBA" id="ARBA00004304"/>
    </source>
</evidence>
<dbReference type="Pfam" id="PF08294">
    <property type="entry name" value="TIM21"/>
    <property type="match status" value="1"/>
</dbReference>
<keyword evidence="9" id="KW-0813">Transport</keyword>
<keyword evidence="9" id="KW-0653">Protein transport</keyword>
<dbReference type="InterPro" id="IPR013261">
    <property type="entry name" value="Tim21"/>
</dbReference>
<comment type="caution">
    <text evidence="9">Lacks conserved residue(s) required for the propagation of feature annotation.</text>
</comment>
<evidence type="ECO:0000256" key="8">
    <source>
        <dbReference type="ARBA" id="ARBA00023136"/>
    </source>
</evidence>
<dbReference type="InterPro" id="IPR038552">
    <property type="entry name" value="Tim21_IMS_sf"/>
</dbReference>
<reference evidence="10 11" key="1">
    <citation type="submission" date="2024-01" db="EMBL/GenBank/DDBJ databases">
        <title>Complete genome of Cladobotryum mycophilum ATHUM6906.</title>
        <authorList>
            <person name="Christinaki A.C."/>
            <person name="Myridakis A.I."/>
            <person name="Kouvelis V.N."/>
        </authorList>
    </citation>
    <scope>NUCLEOTIDE SEQUENCE [LARGE SCALE GENOMIC DNA]</scope>
    <source>
        <strain evidence="10 11">ATHUM6906</strain>
    </source>
</reference>
<sequence>MGDTVKWHIRATNCFWAKSISPLCLSAAGVLISKFLFLIIRTSFLVKWKPNNRRDETVKSPPRTPACDESMGCAPCPIVSTVSSLCHPEHSGSSPSAGSKRRSVTPFNDSGFVPWSELSVAEKAGRATQQTFNFGMVIVGVVLTGTVAYFLWTDVFSPDSKISQFNRAVDKIKKDHRCLELLGDARKISAHGDETFNKWRRARPVSSSERTDPQGNHHIIMHFYVEGPLANGMAQLHMIKWRGYDDYEYKYLFLDVQGHERIYLENADTASRNGTKQLSFFGVKW</sequence>
<evidence type="ECO:0000313" key="10">
    <source>
        <dbReference type="EMBL" id="KAK5998578.1"/>
    </source>
</evidence>
<comment type="function">
    <text evidence="9">Essential component of the TIM23 complex, a complex that mediates the translocation of transit peptide-containing proteins across the mitochondrial inner membrane.</text>
</comment>
<evidence type="ECO:0000256" key="6">
    <source>
        <dbReference type="ARBA" id="ARBA00022989"/>
    </source>
</evidence>
<keyword evidence="11" id="KW-1185">Reference proteome</keyword>
<name>A0ABR0T2C9_9HYPO</name>
<evidence type="ECO:0000313" key="11">
    <source>
        <dbReference type="Proteomes" id="UP001338125"/>
    </source>
</evidence>
<feature type="transmembrane region" description="Helical" evidence="9">
    <location>
        <begin position="20"/>
        <end position="40"/>
    </location>
</feature>
<dbReference type="PANTHER" id="PTHR13032">
    <property type="entry name" value="MITOCHONDRIAL IMPORT INNER MEMBRANE TRANSLOCASE SUBUNIT TIM21"/>
    <property type="match status" value="1"/>
</dbReference>
<keyword evidence="9" id="KW-0811">Translocation</keyword>
<accession>A0ABR0T2C9</accession>
<evidence type="ECO:0000256" key="7">
    <source>
        <dbReference type="ARBA" id="ARBA00023128"/>
    </source>
</evidence>
<comment type="subcellular location">
    <subcellularLocation>
        <location evidence="9">Mitochondrion inner membrane</location>
        <topology evidence="9">Single-pass membrane protein</topology>
    </subcellularLocation>
    <subcellularLocation>
        <location evidence="1">Mitochondrion membrane</location>
        <topology evidence="1">Single-pass membrane protein</topology>
    </subcellularLocation>
</comment>
<keyword evidence="4 9" id="KW-0812">Transmembrane</keyword>
<comment type="caution">
    <text evidence="10">The sequence shown here is derived from an EMBL/GenBank/DDBJ whole genome shotgun (WGS) entry which is preliminary data.</text>
</comment>
<comment type="subunit">
    <text evidence="9">Component of the TIM23 complex.</text>
</comment>
<keyword evidence="5" id="KW-0809">Transit peptide</keyword>
<evidence type="ECO:0000256" key="5">
    <source>
        <dbReference type="ARBA" id="ARBA00022946"/>
    </source>
</evidence>
<dbReference type="Gene3D" id="3.10.450.320">
    <property type="entry name" value="Mitochondrial import inner membrane translocase subunit Tim21"/>
    <property type="match status" value="1"/>
</dbReference>
<feature type="transmembrane region" description="Helical" evidence="9">
    <location>
        <begin position="132"/>
        <end position="152"/>
    </location>
</feature>
<evidence type="ECO:0000256" key="9">
    <source>
        <dbReference type="RuleBase" id="RU367142"/>
    </source>
</evidence>
<comment type="similarity">
    <text evidence="2 9">Belongs to the TIM21 family.</text>
</comment>
<dbReference type="EMBL" id="JAVFKD010000001">
    <property type="protein sequence ID" value="KAK5998578.1"/>
    <property type="molecule type" value="Genomic_DNA"/>
</dbReference>
<proteinExistence type="inferred from homology"/>
<protein>
    <recommendedName>
        <fullName evidence="3 9">Mitochondrial import inner membrane translocase subunit Tim21</fullName>
    </recommendedName>
</protein>
<gene>
    <name evidence="10" type="ORF">PT974_00959</name>
</gene>
<keyword evidence="9" id="KW-0999">Mitochondrion inner membrane</keyword>
<organism evidence="10 11">
    <name type="scientific">Cladobotryum mycophilum</name>
    <dbReference type="NCBI Taxonomy" id="491253"/>
    <lineage>
        <taxon>Eukaryota</taxon>
        <taxon>Fungi</taxon>
        <taxon>Dikarya</taxon>
        <taxon>Ascomycota</taxon>
        <taxon>Pezizomycotina</taxon>
        <taxon>Sordariomycetes</taxon>
        <taxon>Hypocreomycetidae</taxon>
        <taxon>Hypocreales</taxon>
        <taxon>Hypocreaceae</taxon>
        <taxon>Cladobotryum</taxon>
    </lineage>
</organism>
<dbReference type="Proteomes" id="UP001338125">
    <property type="component" value="Unassembled WGS sequence"/>
</dbReference>
<keyword evidence="7 9" id="KW-0496">Mitochondrion</keyword>
<evidence type="ECO:0000256" key="2">
    <source>
        <dbReference type="ARBA" id="ARBA00010867"/>
    </source>
</evidence>
<keyword evidence="6 9" id="KW-1133">Transmembrane helix</keyword>
<evidence type="ECO:0000256" key="3">
    <source>
        <dbReference type="ARBA" id="ARBA00020726"/>
    </source>
</evidence>
<dbReference type="PANTHER" id="PTHR13032:SF6">
    <property type="entry name" value="MITOCHONDRIAL IMPORT INNER MEMBRANE TRANSLOCASE SUBUNIT TIM21"/>
    <property type="match status" value="1"/>
</dbReference>
<keyword evidence="8 9" id="KW-0472">Membrane</keyword>